<evidence type="ECO:0000256" key="3">
    <source>
        <dbReference type="PROSITE-ProRule" id="PRU01091"/>
    </source>
</evidence>
<dbReference type="Gene3D" id="1.10.10.10">
    <property type="entry name" value="Winged helix-like DNA-binding domain superfamily/Winged helix DNA-binding domain"/>
    <property type="match status" value="1"/>
</dbReference>
<keyword evidence="2" id="KW-0597">Phosphoprotein</keyword>
<dbReference type="PROSITE" id="PS51755">
    <property type="entry name" value="OMPR_PHOB"/>
    <property type="match status" value="1"/>
</dbReference>
<dbReference type="AlphaFoldDB" id="F5Y4D8"/>
<dbReference type="GO" id="GO:0032993">
    <property type="term" value="C:protein-DNA complex"/>
    <property type="evidence" value="ECO:0007669"/>
    <property type="project" value="TreeGrafter"/>
</dbReference>
<dbReference type="Gene3D" id="3.40.50.2300">
    <property type="match status" value="1"/>
</dbReference>
<organism evidence="6 7">
    <name type="scientific">Ramlibacter tataouinensis (strain ATCC BAA-407 / DSM 14655 / LMG 21543 / TTB310)</name>
    <dbReference type="NCBI Taxonomy" id="365046"/>
    <lineage>
        <taxon>Bacteria</taxon>
        <taxon>Pseudomonadati</taxon>
        <taxon>Pseudomonadota</taxon>
        <taxon>Betaproteobacteria</taxon>
        <taxon>Burkholderiales</taxon>
        <taxon>Comamonadaceae</taxon>
        <taxon>Ramlibacter</taxon>
    </lineage>
</organism>
<dbReference type="OrthoDB" id="9802426at2"/>
<dbReference type="eggNOG" id="COG0745">
    <property type="taxonomic scope" value="Bacteria"/>
</dbReference>
<evidence type="ECO:0000313" key="7">
    <source>
        <dbReference type="Proteomes" id="UP000008385"/>
    </source>
</evidence>
<dbReference type="InterPro" id="IPR039420">
    <property type="entry name" value="WalR-like"/>
</dbReference>
<dbReference type="PATRIC" id="fig|365046.3.peg.2744"/>
<evidence type="ECO:0000259" key="5">
    <source>
        <dbReference type="PROSITE" id="PS51755"/>
    </source>
</evidence>
<dbReference type="PANTHER" id="PTHR48111:SF50">
    <property type="entry name" value="KDP OPERON TRANSCRIPTIONAL REGULATORY PROTEIN KDPE"/>
    <property type="match status" value="1"/>
</dbReference>
<dbReference type="GO" id="GO:0000156">
    <property type="term" value="F:phosphorelay response regulator activity"/>
    <property type="evidence" value="ECO:0007669"/>
    <property type="project" value="TreeGrafter"/>
</dbReference>
<dbReference type="STRING" id="365046.Rta_26840"/>
<dbReference type="KEGG" id="rta:Rta_26840"/>
<dbReference type="Gene3D" id="6.10.250.690">
    <property type="match status" value="1"/>
</dbReference>
<reference evidence="6 7" key="2">
    <citation type="journal article" date="2011" name="PLoS ONE">
        <title>The Cyst-Dividing Bacterium Ramlibacter tataouinensis TTB310 Genome Reveals a Well-Stocked Toolbox for Adaptation to a Desert Environment.</title>
        <authorList>
            <person name="De Luca G."/>
            <person name="Barakat M."/>
            <person name="Ortet P."/>
            <person name="Fochesato S."/>
            <person name="Jourlin-Castelli C."/>
            <person name="Ansaldi M."/>
            <person name="Py B."/>
            <person name="Fichant G."/>
            <person name="Coutinho P.M."/>
            <person name="Voulhoux R."/>
            <person name="Bastien O."/>
            <person name="Marechal E."/>
            <person name="Henrissat B."/>
            <person name="Quentin Y."/>
            <person name="Noirot P."/>
            <person name="Filloux A."/>
            <person name="Mejean V."/>
            <person name="Dubow M.S."/>
            <person name="Barras F."/>
            <person name="Barbe V."/>
            <person name="Weissenbach J."/>
            <person name="Mihalcescu I."/>
            <person name="Vermeglio A."/>
            <person name="Achouak W."/>
            <person name="Heulin T."/>
        </authorList>
    </citation>
    <scope>NUCLEOTIDE SEQUENCE [LARGE SCALE GENOMIC DNA]</scope>
    <source>
        <strain evidence="7">ATCC BAA-407 / DSM 14655 / LMG 21543 / TTB310</strain>
    </source>
</reference>
<keyword evidence="7" id="KW-1185">Reference proteome</keyword>
<evidence type="ECO:0000256" key="2">
    <source>
        <dbReference type="PROSITE-ProRule" id="PRU00169"/>
    </source>
</evidence>
<evidence type="ECO:0000313" key="6">
    <source>
        <dbReference type="EMBL" id="AEG93785.1"/>
    </source>
</evidence>
<dbReference type="Proteomes" id="UP000008385">
    <property type="component" value="Chromosome"/>
</dbReference>
<dbReference type="Pfam" id="PF00486">
    <property type="entry name" value="Trans_reg_C"/>
    <property type="match status" value="1"/>
</dbReference>
<dbReference type="Pfam" id="PF00072">
    <property type="entry name" value="Response_reg"/>
    <property type="match status" value="1"/>
</dbReference>
<feature type="DNA-binding region" description="OmpR/PhoB-type" evidence="3">
    <location>
        <begin position="128"/>
        <end position="227"/>
    </location>
</feature>
<dbReference type="PANTHER" id="PTHR48111">
    <property type="entry name" value="REGULATOR OF RPOS"/>
    <property type="match status" value="1"/>
</dbReference>
<dbReference type="GO" id="GO:0000976">
    <property type="term" value="F:transcription cis-regulatory region binding"/>
    <property type="evidence" value="ECO:0007669"/>
    <property type="project" value="TreeGrafter"/>
</dbReference>
<dbReference type="InterPro" id="IPR001789">
    <property type="entry name" value="Sig_transdc_resp-reg_receiver"/>
</dbReference>
<feature type="domain" description="Response regulatory" evidence="4">
    <location>
        <begin position="5"/>
        <end position="118"/>
    </location>
</feature>
<dbReference type="SUPFAM" id="SSF52172">
    <property type="entry name" value="CheY-like"/>
    <property type="match status" value="1"/>
</dbReference>
<dbReference type="SMART" id="SM00448">
    <property type="entry name" value="REC"/>
    <property type="match status" value="1"/>
</dbReference>
<dbReference type="SMART" id="SM00862">
    <property type="entry name" value="Trans_reg_C"/>
    <property type="match status" value="1"/>
</dbReference>
<dbReference type="InterPro" id="IPR011006">
    <property type="entry name" value="CheY-like_superfamily"/>
</dbReference>
<dbReference type="GO" id="GO:0005829">
    <property type="term" value="C:cytosol"/>
    <property type="evidence" value="ECO:0007669"/>
    <property type="project" value="TreeGrafter"/>
</dbReference>
<dbReference type="HOGENOM" id="CLU_000445_30_8_4"/>
<dbReference type="PROSITE" id="PS50110">
    <property type="entry name" value="RESPONSE_REGULATORY"/>
    <property type="match status" value="1"/>
</dbReference>
<feature type="modified residue" description="4-aspartylphosphate" evidence="2">
    <location>
        <position position="54"/>
    </location>
</feature>
<reference evidence="7" key="1">
    <citation type="submission" date="2006-01" db="EMBL/GenBank/DDBJ databases">
        <title>Genome of the cyst-dividing bacterium Ramlibacter tataouinensis.</title>
        <authorList>
            <person name="Barakat M."/>
            <person name="Ortet P."/>
            <person name="De Luca G."/>
            <person name="Jourlin-Castelli C."/>
            <person name="Ansaldi M."/>
            <person name="Py B."/>
            <person name="Fichant G."/>
            <person name="Coutinho P."/>
            <person name="Voulhoux R."/>
            <person name="Bastien O."/>
            <person name="Roy S."/>
            <person name="Marechal E."/>
            <person name="Henrissat B."/>
            <person name="Quentin Y."/>
            <person name="Noirot P."/>
            <person name="Filloux A."/>
            <person name="Mejean V."/>
            <person name="DuBow M."/>
            <person name="Barras F."/>
            <person name="Heulin T."/>
        </authorList>
    </citation>
    <scope>NUCLEOTIDE SEQUENCE [LARGE SCALE GENOMIC DNA]</scope>
    <source>
        <strain evidence="7">ATCC BAA-407 / DSM 14655 / LMG 21543 / TTB310</strain>
    </source>
</reference>
<keyword evidence="1 3" id="KW-0238">DNA-binding</keyword>
<dbReference type="RefSeq" id="WP_013902016.1">
    <property type="nucleotide sequence ID" value="NC_015677.1"/>
</dbReference>
<evidence type="ECO:0000256" key="1">
    <source>
        <dbReference type="ARBA" id="ARBA00023125"/>
    </source>
</evidence>
<proteinExistence type="predicted"/>
<feature type="domain" description="OmpR/PhoB-type" evidence="5">
    <location>
        <begin position="128"/>
        <end position="227"/>
    </location>
</feature>
<dbReference type="InterPro" id="IPR001867">
    <property type="entry name" value="OmpR/PhoB-type_DNA-bd"/>
</dbReference>
<sequence length="228" mass="24576">MSKASVLVVEDEPAIARFVCASLSAAGLLPRRVGTVAQAEAELAAAPADLLLVDLGLPDEDGVAFIARLRQTSGVPVLVLSARAQEPQKIEALDAGADDYLAKPFGMGELLARVRAMLRRAAAAPLPAPVLRVGELAFDRGSRELRLRGAPIHLTPRELRLFEVLAAAQGRVVTHRQLLAAVWGAEQVDQLHYLRIYMGHLRAKLEANPAEPRYLLTELGAGYRLADE</sequence>
<dbReference type="CDD" id="cd00383">
    <property type="entry name" value="trans_reg_C"/>
    <property type="match status" value="1"/>
</dbReference>
<gene>
    <name evidence="6" type="ordered locus">Rta_26840</name>
</gene>
<evidence type="ECO:0000259" key="4">
    <source>
        <dbReference type="PROSITE" id="PS50110"/>
    </source>
</evidence>
<dbReference type="EMBL" id="CP000245">
    <property type="protein sequence ID" value="AEG93785.1"/>
    <property type="molecule type" value="Genomic_DNA"/>
</dbReference>
<dbReference type="InterPro" id="IPR036388">
    <property type="entry name" value="WH-like_DNA-bd_sf"/>
</dbReference>
<name>F5Y4D8_RAMTT</name>
<dbReference type="GO" id="GO:0006355">
    <property type="term" value="P:regulation of DNA-templated transcription"/>
    <property type="evidence" value="ECO:0007669"/>
    <property type="project" value="InterPro"/>
</dbReference>
<accession>F5Y4D8</accession>
<protein>
    <submittedName>
        <fullName evidence="6">Candidate response regulator, OmpR</fullName>
    </submittedName>
</protein>